<keyword evidence="5 7" id="KW-1133">Transmembrane helix</keyword>
<evidence type="ECO:0000256" key="1">
    <source>
        <dbReference type="ARBA" id="ARBA00004651"/>
    </source>
</evidence>
<feature type="transmembrane region" description="Helical" evidence="7">
    <location>
        <begin position="97"/>
        <end position="117"/>
    </location>
</feature>
<name>A0A6J6GHP0_9ZZZZ</name>
<dbReference type="CDD" id="cd04590">
    <property type="entry name" value="CBS_pair_CorC_HlyC_assoc"/>
    <property type="match status" value="1"/>
</dbReference>
<feature type="domain" description="CBS" evidence="8">
    <location>
        <begin position="278"/>
        <end position="343"/>
    </location>
</feature>
<dbReference type="Pfam" id="PF00571">
    <property type="entry name" value="CBS"/>
    <property type="match status" value="1"/>
</dbReference>
<reference evidence="10" key="1">
    <citation type="submission" date="2020-05" db="EMBL/GenBank/DDBJ databases">
        <authorList>
            <person name="Chiriac C."/>
            <person name="Salcher M."/>
            <person name="Ghai R."/>
            <person name="Kavagutti S V."/>
        </authorList>
    </citation>
    <scope>NUCLEOTIDE SEQUENCE</scope>
</reference>
<dbReference type="SUPFAM" id="SSF54631">
    <property type="entry name" value="CBS-domain pair"/>
    <property type="match status" value="1"/>
</dbReference>
<feature type="transmembrane region" description="Helical" evidence="7">
    <location>
        <begin position="6"/>
        <end position="25"/>
    </location>
</feature>
<dbReference type="PANTHER" id="PTHR43099">
    <property type="entry name" value="UPF0053 PROTEIN YRKA"/>
    <property type="match status" value="1"/>
</dbReference>
<evidence type="ECO:0000256" key="3">
    <source>
        <dbReference type="ARBA" id="ARBA00022692"/>
    </source>
</evidence>
<dbReference type="EMBL" id="CAEZUO010000014">
    <property type="protein sequence ID" value="CAB4599770.1"/>
    <property type="molecule type" value="Genomic_DNA"/>
</dbReference>
<evidence type="ECO:0000256" key="4">
    <source>
        <dbReference type="ARBA" id="ARBA00022737"/>
    </source>
</evidence>
<keyword evidence="6 7" id="KW-0472">Membrane</keyword>
<dbReference type="InterPro" id="IPR051676">
    <property type="entry name" value="UPF0053_domain"/>
</dbReference>
<evidence type="ECO:0000256" key="5">
    <source>
        <dbReference type="ARBA" id="ARBA00022989"/>
    </source>
</evidence>
<dbReference type="InterPro" id="IPR002550">
    <property type="entry name" value="CNNM"/>
</dbReference>
<keyword evidence="3 7" id="KW-0812">Transmembrane</keyword>
<keyword evidence="4" id="KW-0677">Repeat</keyword>
<dbReference type="Gene3D" id="3.10.580.10">
    <property type="entry name" value="CBS-domain"/>
    <property type="match status" value="1"/>
</dbReference>
<proteinExistence type="predicted"/>
<dbReference type="GO" id="GO:0005886">
    <property type="term" value="C:plasma membrane"/>
    <property type="evidence" value="ECO:0007669"/>
    <property type="project" value="UniProtKB-SubCell"/>
</dbReference>
<evidence type="ECO:0000256" key="2">
    <source>
        <dbReference type="ARBA" id="ARBA00022475"/>
    </source>
</evidence>
<organism evidence="10">
    <name type="scientific">freshwater metagenome</name>
    <dbReference type="NCBI Taxonomy" id="449393"/>
    <lineage>
        <taxon>unclassified sequences</taxon>
        <taxon>metagenomes</taxon>
        <taxon>ecological metagenomes</taxon>
    </lineage>
</organism>
<keyword evidence="2" id="KW-1003">Cell membrane</keyword>
<dbReference type="AlphaFoldDB" id="A0A6J6GHP0"/>
<dbReference type="InterPro" id="IPR044751">
    <property type="entry name" value="Ion_transp-like_CBS"/>
</dbReference>
<evidence type="ECO:0000259" key="8">
    <source>
        <dbReference type="PROSITE" id="PS51371"/>
    </source>
</evidence>
<dbReference type="InterPro" id="IPR000644">
    <property type="entry name" value="CBS_dom"/>
</dbReference>
<sequence length="347" mass="37514">MWPFVIIVVLLAVNGFFVALEFALVGSRRSRLEPMANAGDRSAIRALAAMKELSIQLAGAQLGITIASLVLGLVGEPAVAHSIESLAHHASWIPQGWVHPMAAVIGLLIIVFAHMVLGEMVPKNLTLTHPESVLKVVSGPNRLYLLFARPLVIVLNWFGNMGVRMFGVEPKDEISDTHSAQELAVLVSVSHEEGAIPNFSAELLSGVLDFGQRTVASVMVARESVAAVSVQATPRELEEAVRELGHTRLLVVGDGGIDDVRGFLHAKDLLTIPDSEIDSPVPPRLVRPTLETECEKGLEELLKKMQSTRVHFATVYNDDESTAGIVTLDDLLEELLSDLTDDEDAGH</sequence>
<dbReference type="PANTHER" id="PTHR43099:SF5">
    <property type="entry name" value="HLYC_CORC FAMILY TRANSPORTER"/>
    <property type="match status" value="1"/>
</dbReference>
<dbReference type="Pfam" id="PF01595">
    <property type="entry name" value="CNNM"/>
    <property type="match status" value="1"/>
</dbReference>
<evidence type="ECO:0000256" key="7">
    <source>
        <dbReference type="SAM" id="Phobius"/>
    </source>
</evidence>
<evidence type="ECO:0000259" key="9">
    <source>
        <dbReference type="PROSITE" id="PS51846"/>
    </source>
</evidence>
<dbReference type="PROSITE" id="PS51846">
    <property type="entry name" value="CNNM"/>
    <property type="match status" value="1"/>
</dbReference>
<protein>
    <submittedName>
        <fullName evidence="10">Unannotated protein</fullName>
    </submittedName>
</protein>
<feature type="domain" description="CNNM transmembrane" evidence="9">
    <location>
        <begin position="1"/>
        <end position="200"/>
    </location>
</feature>
<dbReference type="PROSITE" id="PS51371">
    <property type="entry name" value="CBS"/>
    <property type="match status" value="1"/>
</dbReference>
<gene>
    <name evidence="10" type="ORF">UFOPK1827_00500</name>
</gene>
<dbReference type="InterPro" id="IPR046342">
    <property type="entry name" value="CBS_dom_sf"/>
</dbReference>
<evidence type="ECO:0000256" key="6">
    <source>
        <dbReference type="ARBA" id="ARBA00023136"/>
    </source>
</evidence>
<accession>A0A6J6GHP0</accession>
<comment type="subcellular location">
    <subcellularLocation>
        <location evidence="1">Cell membrane</location>
        <topology evidence="1">Multi-pass membrane protein</topology>
    </subcellularLocation>
</comment>
<evidence type="ECO:0000313" key="10">
    <source>
        <dbReference type="EMBL" id="CAB4599770.1"/>
    </source>
</evidence>